<evidence type="ECO:0000313" key="13">
    <source>
        <dbReference type="Proteomes" id="UP001377567"/>
    </source>
</evidence>
<dbReference type="PROSITE" id="PS50011">
    <property type="entry name" value="PROTEIN_KINASE_DOM"/>
    <property type="match status" value="1"/>
</dbReference>
<feature type="compositionally biased region" description="Low complexity" evidence="10">
    <location>
        <begin position="785"/>
        <end position="800"/>
    </location>
</feature>
<keyword evidence="4 9" id="KW-0547">Nucleotide-binding</keyword>
<dbReference type="GO" id="GO:0001558">
    <property type="term" value="P:regulation of cell growth"/>
    <property type="evidence" value="ECO:0007669"/>
    <property type="project" value="UniProtKB-ARBA"/>
</dbReference>
<keyword evidence="5 12" id="KW-0418">Kinase</keyword>
<dbReference type="InterPro" id="IPR011009">
    <property type="entry name" value="Kinase-like_dom_sf"/>
</dbReference>
<dbReference type="PANTHER" id="PTHR43895:SF152">
    <property type="entry name" value="SERINE_THREONINE-PROTEIN KINASE TOS3"/>
    <property type="match status" value="1"/>
</dbReference>
<evidence type="ECO:0000256" key="4">
    <source>
        <dbReference type="ARBA" id="ARBA00022741"/>
    </source>
</evidence>
<evidence type="ECO:0000256" key="8">
    <source>
        <dbReference type="ARBA" id="ARBA00048679"/>
    </source>
</evidence>
<dbReference type="SUPFAM" id="SSF56112">
    <property type="entry name" value="Protein kinase-like (PK-like)"/>
    <property type="match status" value="1"/>
</dbReference>
<dbReference type="EC" id="2.7.11.1" evidence="1"/>
<evidence type="ECO:0000256" key="2">
    <source>
        <dbReference type="ARBA" id="ARBA00022527"/>
    </source>
</evidence>
<protein>
    <recommendedName>
        <fullName evidence="1">non-specific serine/threonine protein kinase</fullName>
        <ecNumber evidence="1">2.7.11.1</ecNumber>
    </recommendedName>
</protein>
<dbReference type="GO" id="GO:0004674">
    <property type="term" value="F:protein serine/threonine kinase activity"/>
    <property type="evidence" value="ECO:0007669"/>
    <property type="project" value="UniProtKB-KW"/>
</dbReference>
<evidence type="ECO:0000256" key="3">
    <source>
        <dbReference type="ARBA" id="ARBA00022679"/>
    </source>
</evidence>
<dbReference type="AlphaFoldDB" id="A0AAV5RVN8"/>
<feature type="binding site" evidence="9">
    <location>
        <position position="179"/>
    </location>
    <ligand>
        <name>ATP</name>
        <dbReference type="ChEBI" id="CHEBI:30616"/>
    </ligand>
</feature>
<evidence type="ECO:0000256" key="1">
    <source>
        <dbReference type="ARBA" id="ARBA00012513"/>
    </source>
</evidence>
<feature type="compositionally biased region" description="Polar residues" evidence="10">
    <location>
        <begin position="807"/>
        <end position="816"/>
    </location>
</feature>
<dbReference type="SMART" id="SM00220">
    <property type="entry name" value="S_TKc"/>
    <property type="match status" value="1"/>
</dbReference>
<dbReference type="PANTHER" id="PTHR43895">
    <property type="entry name" value="CALCIUM/CALMODULIN-DEPENDENT PROTEIN KINASE KINASE-RELATED"/>
    <property type="match status" value="1"/>
</dbReference>
<dbReference type="CDD" id="cd14008">
    <property type="entry name" value="STKc_LKB1_CaMKK"/>
    <property type="match status" value="1"/>
</dbReference>
<dbReference type="Gene3D" id="3.30.200.20">
    <property type="entry name" value="Phosphorylase Kinase, domain 1"/>
    <property type="match status" value="1"/>
</dbReference>
<dbReference type="GO" id="GO:0007165">
    <property type="term" value="P:signal transduction"/>
    <property type="evidence" value="ECO:0007669"/>
    <property type="project" value="TreeGrafter"/>
</dbReference>
<evidence type="ECO:0000256" key="9">
    <source>
        <dbReference type="PROSITE-ProRule" id="PRU10141"/>
    </source>
</evidence>
<name>A0AAV5RVN8_MAUHU</name>
<feature type="compositionally biased region" description="Low complexity" evidence="10">
    <location>
        <begin position="336"/>
        <end position="359"/>
    </location>
</feature>
<evidence type="ECO:0000256" key="10">
    <source>
        <dbReference type="SAM" id="MobiDB-lite"/>
    </source>
</evidence>
<evidence type="ECO:0000313" key="12">
    <source>
        <dbReference type="EMBL" id="GMM54589.1"/>
    </source>
</evidence>
<evidence type="ECO:0000256" key="7">
    <source>
        <dbReference type="ARBA" id="ARBA00047899"/>
    </source>
</evidence>
<gene>
    <name evidence="12" type="ORF">DAKH74_012050</name>
</gene>
<dbReference type="GO" id="GO:0005524">
    <property type="term" value="F:ATP binding"/>
    <property type="evidence" value="ECO:0007669"/>
    <property type="project" value="UniProtKB-UniRule"/>
</dbReference>
<comment type="catalytic activity">
    <reaction evidence="7">
        <text>L-threonyl-[protein] + ATP = O-phospho-L-threonyl-[protein] + ADP + H(+)</text>
        <dbReference type="Rhea" id="RHEA:46608"/>
        <dbReference type="Rhea" id="RHEA-COMP:11060"/>
        <dbReference type="Rhea" id="RHEA-COMP:11605"/>
        <dbReference type="ChEBI" id="CHEBI:15378"/>
        <dbReference type="ChEBI" id="CHEBI:30013"/>
        <dbReference type="ChEBI" id="CHEBI:30616"/>
        <dbReference type="ChEBI" id="CHEBI:61977"/>
        <dbReference type="ChEBI" id="CHEBI:456216"/>
        <dbReference type="EC" id="2.7.11.1"/>
    </reaction>
</comment>
<sequence length="899" mass="99830">MTTHADSEELDIPLTLQNELSSSMLMRDTPLNMAPTPTPTPQLHHNTAHRRESSDSVKSQLAVNRTLLHVDSRSSDRLSELSSSSMESLNMLLEKQRIRQLNHPLHQDHIIPSQNPAGSSGSAAVRPVKETNRISLTYDPISKRKVLNTYEIIRELGHGQHGKVKLAKDLVTGQLVAIKIVDRHEKKAKLLPKLFRRKITENDKIKKEIAIMKKLHHRHVVKLIEVLDDLKSRKIYLVIEYCSKGEIKWCSDDCMEMEATGPPVLDFQRVRGISRGVVLGLEYLHYQGIIHRDIKPANLLMSADDVVKISDFGVSLASTSIMRDQTTDSLREVDSKGTSTSNSTSSASSKTPSSRSSSETLDELELAKTAGTPAFFAPEICLGEEMFTKYNVDRSELFKGSCISLMIDIWALGVTMYCLLFGRLPFISDFELELFEKIANDAVEFPPYDELIENGVSHISCKEEYFAAVDLIQRLLEKNPAKRITIMEIKRHPFICWDFEHTAGFDDTLVSMKLAEKVLFQRDQRESYEQISITKQELKNAVSGVGKKIKESVLKSLPLKYYSNRLTKEKSSDSNDDYTGLGIGNSRDSSSSSLKSATYSNSPDTYQEVTEHNTTMVPAHLKSALSDVKTLEKIGSDASILLSEGSRMTDVNGSIMEASKSASEIGDDDEHLAATRSYSQSAIPSYENELRAFEERRERNNNMVDLPINSSFASLDSFYIDNYAMSKVSQATGRDREDATPQLQSTNSFINSQGHGVNYISLSSSSATLRKPSSSALNLFNSGMPSSRAPTPRTARPQRPISRRQNSRSPKTENTGSPSIPSSSRLPPLPSSPHKQQAPPSGRRVRRGNFIDILNESDSSAESDSDARSVESYSSSGSSSASSGSSSYASEESYPFEFA</sequence>
<dbReference type="InterPro" id="IPR000719">
    <property type="entry name" value="Prot_kinase_dom"/>
</dbReference>
<feature type="compositionally biased region" description="Low complexity" evidence="10">
    <location>
        <begin position="586"/>
        <end position="602"/>
    </location>
</feature>
<feature type="region of interest" description="Disordered" evidence="10">
    <location>
        <begin position="569"/>
        <end position="606"/>
    </location>
</feature>
<organism evidence="12 13">
    <name type="scientific">Maudiozyma humilis</name>
    <name type="common">Sour dough yeast</name>
    <name type="synonym">Kazachstania humilis</name>
    <dbReference type="NCBI Taxonomy" id="51915"/>
    <lineage>
        <taxon>Eukaryota</taxon>
        <taxon>Fungi</taxon>
        <taxon>Dikarya</taxon>
        <taxon>Ascomycota</taxon>
        <taxon>Saccharomycotina</taxon>
        <taxon>Saccharomycetes</taxon>
        <taxon>Saccharomycetales</taxon>
        <taxon>Saccharomycetaceae</taxon>
        <taxon>Maudiozyma</taxon>
    </lineage>
</organism>
<feature type="compositionally biased region" description="Low complexity" evidence="10">
    <location>
        <begin position="870"/>
        <end position="893"/>
    </location>
</feature>
<dbReference type="GO" id="GO:0042149">
    <property type="term" value="P:cellular response to glucose starvation"/>
    <property type="evidence" value="ECO:0007669"/>
    <property type="project" value="UniProtKB-ARBA"/>
</dbReference>
<comment type="caution">
    <text evidence="12">The sequence shown here is derived from an EMBL/GenBank/DDBJ whole genome shotgun (WGS) entry which is preliminary data.</text>
</comment>
<feature type="region of interest" description="Disordered" evidence="10">
    <location>
        <begin position="33"/>
        <end position="59"/>
    </location>
</feature>
<feature type="compositionally biased region" description="Low complexity" evidence="10">
    <location>
        <begin position="817"/>
        <end position="826"/>
    </location>
</feature>
<dbReference type="Gene3D" id="1.10.510.10">
    <property type="entry name" value="Transferase(Phosphotransferase) domain 1"/>
    <property type="match status" value="1"/>
</dbReference>
<dbReference type="FunFam" id="3.30.200.20:FF:000206">
    <property type="entry name" value="Serine/threonine-protein kinase Ssp1"/>
    <property type="match status" value="1"/>
</dbReference>
<feature type="region of interest" description="Disordered" evidence="10">
    <location>
        <begin position="776"/>
        <end position="899"/>
    </location>
</feature>
<dbReference type="Proteomes" id="UP001377567">
    <property type="component" value="Unassembled WGS sequence"/>
</dbReference>
<dbReference type="InterPro" id="IPR008271">
    <property type="entry name" value="Ser/Thr_kinase_AS"/>
</dbReference>
<feature type="domain" description="Protein kinase" evidence="11">
    <location>
        <begin position="150"/>
        <end position="495"/>
    </location>
</feature>
<evidence type="ECO:0000259" key="11">
    <source>
        <dbReference type="PROSITE" id="PS50011"/>
    </source>
</evidence>
<keyword evidence="2 12" id="KW-0723">Serine/threonine-protein kinase</keyword>
<keyword evidence="13" id="KW-1185">Reference proteome</keyword>
<accession>A0AAV5RVN8</accession>
<feature type="region of interest" description="Disordered" evidence="10">
    <location>
        <begin position="327"/>
        <end position="362"/>
    </location>
</feature>
<evidence type="ECO:0000256" key="6">
    <source>
        <dbReference type="ARBA" id="ARBA00022840"/>
    </source>
</evidence>
<dbReference type="PROSITE" id="PS00107">
    <property type="entry name" value="PROTEIN_KINASE_ATP"/>
    <property type="match status" value="1"/>
</dbReference>
<dbReference type="EMBL" id="BTGD01000003">
    <property type="protein sequence ID" value="GMM54589.1"/>
    <property type="molecule type" value="Genomic_DNA"/>
</dbReference>
<reference evidence="12 13" key="1">
    <citation type="journal article" date="2023" name="Elife">
        <title>Identification of key yeast species and microbe-microbe interactions impacting larval growth of Drosophila in the wild.</title>
        <authorList>
            <person name="Mure A."/>
            <person name="Sugiura Y."/>
            <person name="Maeda R."/>
            <person name="Honda K."/>
            <person name="Sakurai N."/>
            <person name="Takahashi Y."/>
            <person name="Watada M."/>
            <person name="Katoh T."/>
            <person name="Gotoh A."/>
            <person name="Gotoh Y."/>
            <person name="Taniguchi I."/>
            <person name="Nakamura K."/>
            <person name="Hayashi T."/>
            <person name="Katayama T."/>
            <person name="Uemura T."/>
            <person name="Hattori Y."/>
        </authorList>
    </citation>
    <scope>NUCLEOTIDE SEQUENCE [LARGE SCALE GENOMIC DNA]</scope>
    <source>
        <strain evidence="12 13">KH-74</strain>
    </source>
</reference>
<evidence type="ECO:0000256" key="5">
    <source>
        <dbReference type="ARBA" id="ARBA00022777"/>
    </source>
</evidence>
<comment type="catalytic activity">
    <reaction evidence="8">
        <text>L-seryl-[protein] + ATP = O-phospho-L-seryl-[protein] + ADP + H(+)</text>
        <dbReference type="Rhea" id="RHEA:17989"/>
        <dbReference type="Rhea" id="RHEA-COMP:9863"/>
        <dbReference type="Rhea" id="RHEA-COMP:11604"/>
        <dbReference type="ChEBI" id="CHEBI:15378"/>
        <dbReference type="ChEBI" id="CHEBI:29999"/>
        <dbReference type="ChEBI" id="CHEBI:30616"/>
        <dbReference type="ChEBI" id="CHEBI:83421"/>
        <dbReference type="ChEBI" id="CHEBI:456216"/>
        <dbReference type="EC" id="2.7.11.1"/>
    </reaction>
</comment>
<proteinExistence type="predicted"/>
<dbReference type="Pfam" id="PF00069">
    <property type="entry name" value="Pkinase"/>
    <property type="match status" value="2"/>
</dbReference>
<keyword evidence="3" id="KW-0808">Transferase</keyword>
<keyword evidence="6 9" id="KW-0067">ATP-binding</keyword>
<dbReference type="InterPro" id="IPR017441">
    <property type="entry name" value="Protein_kinase_ATP_BS"/>
</dbReference>
<dbReference type="PROSITE" id="PS00108">
    <property type="entry name" value="PROTEIN_KINASE_ST"/>
    <property type="match status" value="1"/>
</dbReference>